<feature type="binding site" evidence="19">
    <location>
        <begin position="16"/>
        <end position="23"/>
    </location>
    <ligand>
        <name>GTP</name>
        <dbReference type="ChEBI" id="CHEBI:37565"/>
    </ligand>
</feature>
<dbReference type="PANTHER" id="PTHR34848">
    <property type="match status" value="1"/>
</dbReference>
<evidence type="ECO:0000256" key="12">
    <source>
        <dbReference type="ARBA" id="ARBA00022741"/>
    </source>
</evidence>
<dbReference type="EC" id="2.7.1.156" evidence="8"/>
<feature type="active site" description="GMP-histidine intermediate" evidence="18">
    <location>
        <position position="57"/>
    </location>
</feature>
<evidence type="ECO:0000256" key="6">
    <source>
        <dbReference type="ARBA" id="ARBA00005159"/>
    </source>
</evidence>
<evidence type="ECO:0000256" key="2">
    <source>
        <dbReference type="ARBA" id="ARBA00000711"/>
    </source>
</evidence>
<dbReference type="PANTHER" id="PTHR34848:SF1">
    <property type="entry name" value="BIFUNCTIONAL ADENOSYLCOBALAMIN BIOSYNTHESIS PROTEIN COBU"/>
    <property type="match status" value="1"/>
</dbReference>
<evidence type="ECO:0000256" key="5">
    <source>
        <dbReference type="ARBA" id="ARBA00004692"/>
    </source>
</evidence>
<dbReference type="InterPro" id="IPR003203">
    <property type="entry name" value="CobU/CobP"/>
</dbReference>
<evidence type="ECO:0000313" key="21">
    <source>
        <dbReference type="Proteomes" id="UP000534783"/>
    </source>
</evidence>
<feature type="binding site" evidence="19">
    <location>
        <begin position="58"/>
        <end position="61"/>
    </location>
    <ligand>
        <name>GTP</name>
        <dbReference type="ChEBI" id="CHEBI:37565"/>
    </ligand>
</feature>
<dbReference type="GO" id="GO:0005524">
    <property type="term" value="F:ATP binding"/>
    <property type="evidence" value="ECO:0007669"/>
    <property type="project" value="UniProtKB-KW"/>
</dbReference>
<feature type="binding site" evidence="19">
    <location>
        <begin position="41"/>
        <end position="43"/>
    </location>
    <ligand>
        <name>GTP</name>
        <dbReference type="ChEBI" id="CHEBI:37565"/>
    </ligand>
</feature>
<evidence type="ECO:0000256" key="10">
    <source>
        <dbReference type="ARBA" id="ARBA00022573"/>
    </source>
</evidence>
<sequence>MERKDLSKSRLILILGGARSGKSRFALERGETLGEEKIFIATARPSDAEMARRIERHRRDRPEVWKTMEEPIHLADLLQSMQGKGVAVIDCLTLWLSNLLTTVGEDEEKILSEIDRLVSVARSVNLSIVAVSNEVGLGVVPTDHSLSRLFRDLSGLLHQRWAAEADEVYWMMAGIAVPIKRKRDEKVAVGHRPD</sequence>
<keyword evidence="10" id="KW-0169">Cobalamin biosynthesis</keyword>
<dbReference type="EMBL" id="VTOW01000002">
    <property type="protein sequence ID" value="NKE71915.1"/>
    <property type="molecule type" value="Genomic_DNA"/>
</dbReference>
<dbReference type="RefSeq" id="WP_168060979.1">
    <property type="nucleotide sequence ID" value="NZ_VTOW01000002.1"/>
</dbReference>
<comment type="catalytic activity">
    <reaction evidence="3">
        <text>adenosylcob(III)inamide + GTP = adenosylcob(III)inamide phosphate + GDP + H(+)</text>
        <dbReference type="Rhea" id="RHEA:15765"/>
        <dbReference type="ChEBI" id="CHEBI:2480"/>
        <dbReference type="ChEBI" id="CHEBI:15378"/>
        <dbReference type="ChEBI" id="CHEBI:37565"/>
        <dbReference type="ChEBI" id="CHEBI:58189"/>
        <dbReference type="ChEBI" id="CHEBI:58502"/>
        <dbReference type="EC" id="2.7.1.156"/>
    </reaction>
</comment>
<keyword evidence="15 19" id="KW-0342">GTP-binding</keyword>
<dbReference type="CDD" id="cd00544">
    <property type="entry name" value="CobU"/>
    <property type="match status" value="1"/>
</dbReference>
<dbReference type="InterPro" id="IPR027417">
    <property type="entry name" value="P-loop_NTPase"/>
</dbReference>
<dbReference type="SUPFAM" id="SSF52540">
    <property type="entry name" value="P-loop containing nucleoside triphosphate hydrolases"/>
    <property type="match status" value="1"/>
</dbReference>
<name>A0A7X6DRB5_9BACT</name>
<evidence type="ECO:0000256" key="14">
    <source>
        <dbReference type="ARBA" id="ARBA00022840"/>
    </source>
</evidence>
<dbReference type="NCBIfam" id="NF004469">
    <property type="entry name" value="PRK05800.1"/>
    <property type="match status" value="1"/>
</dbReference>
<evidence type="ECO:0000256" key="15">
    <source>
        <dbReference type="ARBA" id="ARBA00023134"/>
    </source>
</evidence>
<evidence type="ECO:0000256" key="9">
    <source>
        <dbReference type="ARBA" id="ARBA00012523"/>
    </source>
</evidence>
<feature type="binding site" evidence="19">
    <location>
        <position position="69"/>
    </location>
    <ligand>
        <name>GTP</name>
        <dbReference type="ChEBI" id="CHEBI:37565"/>
    </ligand>
</feature>
<dbReference type="GO" id="GO:0008820">
    <property type="term" value="F:cobinamide phosphate guanylyltransferase activity"/>
    <property type="evidence" value="ECO:0007669"/>
    <property type="project" value="UniProtKB-EC"/>
</dbReference>
<evidence type="ECO:0000256" key="1">
    <source>
        <dbReference type="ARBA" id="ARBA00000312"/>
    </source>
</evidence>
<evidence type="ECO:0000256" key="8">
    <source>
        <dbReference type="ARBA" id="ARBA00012016"/>
    </source>
</evidence>
<dbReference type="Proteomes" id="UP000534783">
    <property type="component" value="Unassembled WGS sequence"/>
</dbReference>
<evidence type="ECO:0000256" key="7">
    <source>
        <dbReference type="ARBA" id="ARBA00007490"/>
    </source>
</evidence>
<dbReference type="Gene3D" id="3.40.50.300">
    <property type="entry name" value="P-loop containing nucleotide triphosphate hydrolases"/>
    <property type="match status" value="1"/>
</dbReference>
<keyword evidence="12 19" id="KW-0547">Nucleotide-binding</keyword>
<dbReference type="GO" id="GO:0043752">
    <property type="term" value="F:adenosylcobinamide kinase activity"/>
    <property type="evidence" value="ECO:0007669"/>
    <property type="project" value="UniProtKB-EC"/>
</dbReference>
<dbReference type="PIRSF" id="PIRSF006135">
    <property type="entry name" value="CobU"/>
    <property type="match status" value="1"/>
</dbReference>
<evidence type="ECO:0000256" key="19">
    <source>
        <dbReference type="PIRSR" id="PIRSR006135-2"/>
    </source>
</evidence>
<comment type="function">
    <text evidence="4">Catalyzes ATP-dependent phosphorylation of adenosylcobinamide and addition of GMP to adenosylcobinamide phosphate.</text>
</comment>
<keyword evidence="14" id="KW-0067">ATP-binding</keyword>
<dbReference type="AlphaFoldDB" id="A0A7X6DRB5"/>
<evidence type="ECO:0000313" key="20">
    <source>
        <dbReference type="EMBL" id="NKE71915.1"/>
    </source>
</evidence>
<protein>
    <recommendedName>
        <fullName evidence="16">Adenosylcobinamide kinase</fullName>
        <ecNumber evidence="8">2.7.1.156</ecNumber>
        <ecNumber evidence="9">2.7.7.62</ecNumber>
    </recommendedName>
    <alternativeName>
        <fullName evidence="17">Adenosylcobinamide-phosphate guanylyltransferase</fullName>
    </alternativeName>
</protein>
<keyword evidence="11 20" id="KW-0808">Transferase</keyword>
<reference evidence="20 21" key="1">
    <citation type="journal article" date="2020" name="Nature">
        <title>Bacterial chemolithoautotrophy via manganese oxidation.</title>
        <authorList>
            <person name="Yu H."/>
            <person name="Leadbetter J.R."/>
        </authorList>
    </citation>
    <scope>NUCLEOTIDE SEQUENCE [LARGE SCALE GENOMIC DNA]</scope>
    <source>
        <strain evidence="20 21">Mn-1</strain>
    </source>
</reference>
<dbReference type="EC" id="2.7.7.62" evidence="9"/>
<comment type="pathway">
    <text evidence="6">Cofactor biosynthesis; adenosylcobalamin biosynthesis; adenosylcobalamin from cob(II)yrinate a,c-diamide: step 5/7.</text>
</comment>
<dbReference type="UniPathway" id="UPA00148">
    <property type="reaction ID" value="UER00236"/>
</dbReference>
<dbReference type="Pfam" id="PF02283">
    <property type="entry name" value="CobU"/>
    <property type="match status" value="1"/>
</dbReference>
<accession>A0A7X6DRB5</accession>
<keyword evidence="13 20" id="KW-0418">Kinase</keyword>
<dbReference type="GO" id="GO:0005525">
    <property type="term" value="F:GTP binding"/>
    <property type="evidence" value="ECO:0007669"/>
    <property type="project" value="UniProtKB-KW"/>
</dbReference>
<gene>
    <name evidence="20" type="primary">cobU</name>
    <name evidence="20" type="ORF">MNODULE_14295</name>
</gene>
<comment type="catalytic activity">
    <reaction evidence="1">
        <text>adenosylcob(III)inamide + ATP = adenosylcob(III)inamide phosphate + ADP + H(+)</text>
        <dbReference type="Rhea" id="RHEA:15769"/>
        <dbReference type="ChEBI" id="CHEBI:2480"/>
        <dbReference type="ChEBI" id="CHEBI:15378"/>
        <dbReference type="ChEBI" id="CHEBI:30616"/>
        <dbReference type="ChEBI" id="CHEBI:58502"/>
        <dbReference type="ChEBI" id="CHEBI:456216"/>
        <dbReference type="EC" id="2.7.1.156"/>
    </reaction>
</comment>
<comment type="catalytic activity">
    <reaction evidence="2">
        <text>adenosylcob(III)inamide phosphate + GTP + H(+) = adenosylcob(III)inamide-GDP + diphosphate</text>
        <dbReference type="Rhea" id="RHEA:22712"/>
        <dbReference type="ChEBI" id="CHEBI:15378"/>
        <dbReference type="ChEBI" id="CHEBI:33019"/>
        <dbReference type="ChEBI" id="CHEBI:37565"/>
        <dbReference type="ChEBI" id="CHEBI:58502"/>
        <dbReference type="ChEBI" id="CHEBI:60487"/>
        <dbReference type="EC" id="2.7.7.62"/>
    </reaction>
</comment>
<evidence type="ECO:0000256" key="16">
    <source>
        <dbReference type="ARBA" id="ARBA00029570"/>
    </source>
</evidence>
<proteinExistence type="inferred from homology"/>
<comment type="similarity">
    <text evidence="7">Belongs to the CobU/CobP family.</text>
</comment>
<keyword evidence="21" id="KW-1185">Reference proteome</keyword>
<comment type="pathway">
    <text evidence="5">Cofactor biosynthesis; adenosylcobalamin biosynthesis; adenosylcobalamin from cob(II)yrinate a,c-diamide: step 6/7.</text>
</comment>
<evidence type="ECO:0000256" key="17">
    <source>
        <dbReference type="ARBA" id="ARBA00030571"/>
    </source>
</evidence>
<evidence type="ECO:0000256" key="4">
    <source>
        <dbReference type="ARBA" id="ARBA00003889"/>
    </source>
</evidence>
<evidence type="ECO:0000256" key="13">
    <source>
        <dbReference type="ARBA" id="ARBA00022777"/>
    </source>
</evidence>
<feature type="binding site" evidence="19">
    <location>
        <position position="90"/>
    </location>
    <ligand>
        <name>GTP</name>
        <dbReference type="ChEBI" id="CHEBI:37565"/>
    </ligand>
</feature>
<evidence type="ECO:0000256" key="3">
    <source>
        <dbReference type="ARBA" id="ARBA00001522"/>
    </source>
</evidence>
<evidence type="ECO:0000256" key="11">
    <source>
        <dbReference type="ARBA" id="ARBA00022679"/>
    </source>
</evidence>
<evidence type="ECO:0000256" key="18">
    <source>
        <dbReference type="PIRSR" id="PIRSR006135-1"/>
    </source>
</evidence>
<dbReference type="GO" id="GO:0009236">
    <property type="term" value="P:cobalamin biosynthetic process"/>
    <property type="evidence" value="ECO:0007669"/>
    <property type="project" value="UniProtKB-UniPathway"/>
</dbReference>
<keyword evidence="20" id="KW-0548">Nucleotidyltransferase</keyword>
<comment type="caution">
    <text evidence="20">The sequence shown here is derived from an EMBL/GenBank/DDBJ whole genome shotgun (WGS) entry which is preliminary data.</text>
</comment>
<organism evidence="20 21">
    <name type="scientific">Candidatus Manganitrophus noduliformans</name>
    <dbReference type="NCBI Taxonomy" id="2606439"/>
    <lineage>
        <taxon>Bacteria</taxon>
        <taxon>Pseudomonadati</taxon>
        <taxon>Nitrospirota</taxon>
        <taxon>Nitrospiria</taxon>
        <taxon>Candidatus Troglogloeales</taxon>
        <taxon>Candidatus Manganitrophaceae</taxon>
        <taxon>Candidatus Manganitrophus</taxon>
    </lineage>
</organism>